<gene>
    <name evidence="3" type="ORF">ERS852408_00561</name>
    <name evidence="4" type="ORF">ERS852423_02864</name>
    <name evidence="2" type="ORF">ERS852573_01320</name>
    <name evidence="8" type="ORF">G4332_03910</name>
    <name evidence="7" type="ORF">GT528_03520</name>
    <name evidence="6" type="ORF">GT565_02235</name>
    <name evidence="5" type="ORF">GT576_06825</name>
</gene>
<dbReference type="Proteomes" id="UP000095597">
    <property type="component" value="Unassembled WGS sequence"/>
</dbReference>
<evidence type="ECO:0000313" key="14">
    <source>
        <dbReference type="Proteomes" id="UP000472916"/>
    </source>
</evidence>
<dbReference type="EMBL" id="WWSB01000002">
    <property type="protein sequence ID" value="MZK16956.1"/>
    <property type="molecule type" value="Genomic_DNA"/>
</dbReference>
<dbReference type="EMBL" id="WWSC01000003">
    <property type="protein sequence ID" value="MZK40787.1"/>
    <property type="molecule type" value="Genomic_DNA"/>
</dbReference>
<dbReference type="EMBL" id="JAAIOD010000003">
    <property type="protein sequence ID" value="NSE57274.1"/>
    <property type="molecule type" value="Genomic_DNA"/>
</dbReference>
<proteinExistence type="predicted"/>
<dbReference type="Proteomes" id="UP000095439">
    <property type="component" value="Unassembled WGS sequence"/>
</dbReference>
<dbReference type="Gene3D" id="3.30.160.250">
    <property type="match status" value="1"/>
</dbReference>
<organism evidence="2 11">
    <name type="scientific">Dorea longicatena</name>
    <dbReference type="NCBI Taxonomy" id="88431"/>
    <lineage>
        <taxon>Bacteria</taxon>
        <taxon>Bacillati</taxon>
        <taxon>Bacillota</taxon>
        <taxon>Clostridia</taxon>
        <taxon>Lachnospirales</taxon>
        <taxon>Lachnospiraceae</taxon>
        <taxon>Dorea</taxon>
    </lineage>
</organism>
<dbReference type="Pfam" id="PF15919">
    <property type="entry name" value="HicB_lk_antitox"/>
    <property type="match status" value="1"/>
</dbReference>
<dbReference type="EMBL" id="CYYY01000022">
    <property type="protein sequence ID" value="CUO30905.1"/>
    <property type="molecule type" value="Genomic_DNA"/>
</dbReference>
<reference evidence="9 10" key="1">
    <citation type="submission" date="2015-09" db="EMBL/GenBank/DDBJ databases">
        <authorList>
            <consortium name="Pathogen Informatics"/>
        </authorList>
    </citation>
    <scope>NUCLEOTIDE SEQUENCE [LARGE SCALE GENOMIC DNA]</scope>
    <source>
        <strain evidence="3 9">2789STDY5608851</strain>
        <strain evidence="4 10">2789STDY5608866</strain>
        <strain evidence="2 11">2789STDY5834961</strain>
    </source>
</reference>
<evidence type="ECO:0000259" key="1">
    <source>
        <dbReference type="Pfam" id="PF15919"/>
    </source>
</evidence>
<dbReference type="EMBL" id="CYXO01000006">
    <property type="protein sequence ID" value="CUM96179.1"/>
    <property type="molecule type" value="Genomic_DNA"/>
</dbReference>
<protein>
    <submittedName>
        <fullName evidence="5">Type II toxin-antitoxin system HicB family antitoxin</fullName>
    </submittedName>
    <submittedName>
        <fullName evidence="2">Uncharacterized protein family (UPF0150)</fullName>
    </submittedName>
</protein>
<evidence type="ECO:0000313" key="13">
    <source>
        <dbReference type="Proteomes" id="UP000449249"/>
    </source>
</evidence>
<evidence type="ECO:0000313" key="5">
    <source>
        <dbReference type="EMBL" id="MZK10059.1"/>
    </source>
</evidence>
<evidence type="ECO:0000313" key="11">
    <source>
        <dbReference type="Proteomes" id="UP000095597"/>
    </source>
</evidence>
<dbReference type="Proteomes" id="UP000472916">
    <property type="component" value="Unassembled WGS sequence"/>
</dbReference>
<dbReference type="Proteomes" id="UP000449249">
    <property type="component" value="Unassembled WGS sequence"/>
</dbReference>
<feature type="domain" description="HicB-like antitoxin of toxin-antitoxin system" evidence="1">
    <location>
        <begin position="5"/>
        <end position="70"/>
    </location>
</feature>
<evidence type="ECO:0000313" key="9">
    <source>
        <dbReference type="Proteomes" id="UP000095380"/>
    </source>
</evidence>
<reference evidence="8" key="3">
    <citation type="journal article" date="2020" name="Cell Host Microbe">
        <title>Functional and Genomic Variation between Human-Derived Isolates of Lachnospiraceae Reveals Inter- and Intra-Species Diversity.</title>
        <authorList>
            <person name="Sorbara M.T."/>
            <person name="Littmann E.R."/>
            <person name="Fontana E."/>
            <person name="Moody T.U."/>
            <person name="Kohout C.E."/>
            <person name="Gjonbalaj M."/>
            <person name="Eaton V."/>
            <person name="Seok R."/>
            <person name="Leiner I.M."/>
            <person name="Pamer E.G."/>
        </authorList>
    </citation>
    <scope>NUCLEOTIDE SEQUENCE</scope>
    <source>
        <strain evidence="8">MSK.10.16</strain>
    </source>
</reference>
<evidence type="ECO:0000313" key="7">
    <source>
        <dbReference type="EMBL" id="MZK40787.1"/>
    </source>
</evidence>
<dbReference type="OrthoDB" id="5419659at2"/>
<reference evidence="12 13" key="2">
    <citation type="journal article" date="2019" name="Nat. Med.">
        <title>A library of human gut bacterial isolates paired with longitudinal multiomics data enables mechanistic microbiome research.</title>
        <authorList>
            <person name="Poyet M."/>
            <person name="Groussin M."/>
            <person name="Gibbons S.M."/>
            <person name="Avila-Pacheco J."/>
            <person name="Jiang X."/>
            <person name="Kearney S.M."/>
            <person name="Perrotta A.R."/>
            <person name="Berdy B."/>
            <person name="Zhao S."/>
            <person name="Lieberman T.D."/>
            <person name="Swanson P.K."/>
            <person name="Smith M."/>
            <person name="Roesemann S."/>
            <person name="Alexander J.E."/>
            <person name="Rich S.A."/>
            <person name="Livny J."/>
            <person name="Vlamakis H."/>
            <person name="Clish C."/>
            <person name="Bullock K."/>
            <person name="Deik A."/>
            <person name="Scott J."/>
            <person name="Pierce K.A."/>
            <person name="Xavier R.J."/>
            <person name="Alm E.J."/>
        </authorList>
    </citation>
    <scope>NUCLEOTIDE SEQUENCE [LARGE SCALE GENOMIC DNA]</scope>
    <source>
        <strain evidence="5 13">BIOML-A1</strain>
        <strain evidence="7 14">BIOML-A6</strain>
        <strain evidence="6 12">BIOML-A7</strain>
    </source>
</reference>
<evidence type="ECO:0000313" key="8">
    <source>
        <dbReference type="EMBL" id="NSE57274.1"/>
    </source>
</evidence>
<evidence type="ECO:0000313" key="3">
    <source>
        <dbReference type="EMBL" id="CUN56626.1"/>
    </source>
</evidence>
<name>A0A173T2B1_9FIRM</name>
<evidence type="ECO:0000313" key="12">
    <source>
        <dbReference type="Proteomes" id="UP000446719"/>
    </source>
</evidence>
<sequence length="92" mass="10748">MKFIYPAVFHKTEEGHYKGYFPDLECCYGEGETLDEAIESANEAARDWITLELSEDEPMIPYVSDIEDIEVKDGEIVRNISMNIRFYEGWDE</sequence>
<accession>A0A173T2B1</accession>
<evidence type="ECO:0000313" key="2">
    <source>
        <dbReference type="EMBL" id="CUM96179.1"/>
    </source>
</evidence>
<dbReference type="AlphaFoldDB" id="A0A173T2B1"/>
<reference evidence="8" key="4">
    <citation type="submission" date="2020-02" db="EMBL/GenBank/DDBJ databases">
        <authorList>
            <person name="Littmann E."/>
            <person name="Sorbara M."/>
        </authorList>
    </citation>
    <scope>NUCLEOTIDE SEQUENCE</scope>
    <source>
        <strain evidence="8">MSK.10.16</strain>
    </source>
</reference>
<dbReference type="InterPro" id="IPR031807">
    <property type="entry name" value="HicB-like"/>
</dbReference>
<evidence type="ECO:0000313" key="6">
    <source>
        <dbReference type="EMBL" id="MZK16956.1"/>
    </source>
</evidence>
<dbReference type="InterPro" id="IPR035069">
    <property type="entry name" value="TTHA1013/TTHA0281-like"/>
</dbReference>
<dbReference type="RefSeq" id="WP_006427627.1">
    <property type="nucleotide sequence ID" value="NZ_CABIWY010000022.1"/>
</dbReference>
<dbReference type="EMBL" id="CYYM01000002">
    <property type="protein sequence ID" value="CUN56626.1"/>
    <property type="molecule type" value="Genomic_DNA"/>
</dbReference>
<dbReference type="SUPFAM" id="SSF143100">
    <property type="entry name" value="TTHA1013/TTHA0281-like"/>
    <property type="match status" value="1"/>
</dbReference>
<dbReference type="Proteomes" id="UP000095380">
    <property type="component" value="Unassembled WGS sequence"/>
</dbReference>
<evidence type="ECO:0000313" key="10">
    <source>
        <dbReference type="Proteomes" id="UP000095439"/>
    </source>
</evidence>
<dbReference type="EMBL" id="WWSH01000004">
    <property type="protein sequence ID" value="MZK10059.1"/>
    <property type="molecule type" value="Genomic_DNA"/>
</dbReference>
<dbReference type="GeneID" id="93136983"/>
<dbReference type="Proteomes" id="UP000724058">
    <property type="component" value="Unassembled WGS sequence"/>
</dbReference>
<dbReference type="Proteomes" id="UP000446719">
    <property type="component" value="Unassembled WGS sequence"/>
</dbReference>
<evidence type="ECO:0000313" key="4">
    <source>
        <dbReference type="EMBL" id="CUO30905.1"/>
    </source>
</evidence>